<dbReference type="Gene3D" id="1.20.1250.20">
    <property type="entry name" value="MFS general substrate transporter like domains"/>
    <property type="match status" value="1"/>
</dbReference>
<evidence type="ECO:0000313" key="10">
    <source>
        <dbReference type="EMBL" id="SDY85328.1"/>
    </source>
</evidence>
<dbReference type="PANTHER" id="PTHR23517">
    <property type="entry name" value="RESISTANCE PROTEIN MDTM, PUTATIVE-RELATED-RELATED"/>
    <property type="match status" value="1"/>
</dbReference>
<comment type="subcellular location">
    <subcellularLocation>
        <location evidence="1">Cell membrane</location>
        <topology evidence="1">Multi-pass membrane protein</topology>
    </subcellularLocation>
</comment>
<feature type="region of interest" description="Disordered" evidence="7">
    <location>
        <begin position="410"/>
        <end position="432"/>
    </location>
</feature>
<keyword evidence="2" id="KW-0813">Transport</keyword>
<feature type="transmembrane region" description="Helical" evidence="8">
    <location>
        <begin position="21"/>
        <end position="41"/>
    </location>
</feature>
<feature type="transmembrane region" description="Helical" evidence="8">
    <location>
        <begin position="53"/>
        <end position="76"/>
    </location>
</feature>
<dbReference type="GO" id="GO:0022857">
    <property type="term" value="F:transmembrane transporter activity"/>
    <property type="evidence" value="ECO:0007669"/>
    <property type="project" value="InterPro"/>
</dbReference>
<feature type="domain" description="Major facilitator superfamily (MFS) profile" evidence="9">
    <location>
        <begin position="21"/>
        <end position="405"/>
    </location>
</feature>
<evidence type="ECO:0000313" key="11">
    <source>
        <dbReference type="Proteomes" id="UP000199529"/>
    </source>
</evidence>
<dbReference type="STRING" id="418495.SAMN05216215_103717"/>
<feature type="transmembrane region" description="Helical" evidence="8">
    <location>
        <begin position="111"/>
        <end position="134"/>
    </location>
</feature>
<feature type="transmembrane region" description="Helical" evidence="8">
    <location>
        <begin position="88"/>
        <end position="105"/>
    </location>
</feature>
<feature type="transmembrane region" description="Helical" evidence="8">
    <location>
        <begin position="353"/>
        <end position="371"/>
    </location>
</feature>
<keyword evidence="3" id="KW-1003">Cell membrane</keyword>
<protein>
    <submittedName>
        <fullName evidence="10">Predicted arabinose efflux permease, MFS family</fullName>
    </submittedName>
</protein>
<dbReference type="AlphaFoldDB" id="A0A1H3N907"/>
<name>A0A1H3N907_9PSEU</name>
<feature type="transmembrane region" description="Helical" evidence="8">
    <location>
        <begin position="295"/>
        <end position="314"/>
    </location>
</feature>
<feature type="transmembrane region" description="Helical" evidence="8">
    <location>
        <begin position="226"/>
        <end position="250"/>
    </location>
</feature>
<evidence type="ECO:0000256" key="5">
    <source>
        <dbReference type="ARBA" id="ARBA00022989"/>
    </source>
</evidence>
<dbReference type="PANTHER" id="PTHR23517:SF13">
    <property type="entry name" value="MAJOR FACILITATOR SUPERFAMILY MFS_1"/>
    <property type="match status" value="1"/>
</dbReference>
<evidence type="ECO:0000256" key="2">
    <source>
        <dbReference type="ARBA" id="ARBA00022448"/>
    </source>
</evidence>
<keyword evidence="11" id="KW-1185">Reference proteome</keyword>
<dbReference type="InterPro" id="IPR011701">
    <property type="entry name" value="MFS"/>
</dbReference>
<keyword evidence="5 8" id="KW-1133">Transmembrane helix</keyword>
<feature type="transmembrane region" description="Helical" evidence="8">
    <location>
        <begin position="320"/>
        <end position="346"/>
    </location>
</feature>
<organism evidence="10 11">
    <name type="scientific">Saccharopolyspora shandongensis</name>
    <dbReference type="NCBI Taxonomy" id="418495"/>
    <lineage>
        <taxon>Bacteria</taxon>
        <taxon>Bacillati</taxon>
        <taxon>Actinomycetota</taxon>
        <taxon>Actinomycetes</taxon>
        <taxon>Pseudonocardiales</taxon>
        <taxon>Pseudonocardiaceae</taxon>
        <taxon>Saccharopolyspora</taxon>
    </lineage>
</organism>
<evidence type="ECO:0000256" key="4">
    <source>
        <dbReference type="ARBA" id="ARBA00022692"/>
    </source>
</evidence>
<reference evidence="11" key="1">
    <citation type="submission" date="2016-10" db="EMBL/GenBank/DDBJ databases">
        <authorList>
            <person name="Varghese N."/>
            <person name="Submissions S."/>
        </authorList>
    </citation>
    <scope>NUCLEOTIDE SEQUENCE [LARGE SCALE GENOMIC DNA]</scope>
    <source>
        <strain evidence="11">CGMCC 4.3530</strain>
    </source>
</reference>
<dbReference type="InterPro" id="IPR036259">
    <property type="entry name" value="MFS_trans_sf"/>
</dbReference>
<proteinExistence type="predicted"/>
<dbReference type="Pfam" id="PF07690">
    <property type="entry name" value="MFS_1"/>
    <property type="match status" value="1"/>
</dbReference>
<evidence type="ECO:0000256" key="7">
    <source>
        <dbReference type="SAM" id="MobiDB-lite"/>
    </source>
</evidence>
<evidence type="ECO:0000256" key="1">
    <source>
        <dbReference type="ARBA" id="ARBA00004651"/>
    </source>
</evidence>
<dbReference type="Proteomes" id="UP000199529">
    <property type="component" value="Unassembled WGS sequence"/>
</dbReference>
<evidence type="ECO:0000256" key="6">
    <source>
        <dbReference type="ARBA" id="ARBA00023136"/>
    </source>
</evidence>
<dbReference type="EMBL" id="FNOK01000037">
    <property type="protein sequence ID" value="SDY85328.1"/>
    <property type="molecule type" value="Genomic_DNA"/>
</dbReference>
<accession>A0A1H3N907</accession>
<sequence>MPLPIRTQTPSGGISARRHGAGFWMIAAAFLTAMAFSTVPTPLYPLYQAYDGFSTFTVTIVFAVYAVGVLASLLLAGHISDWVGRKKILIAALGLEVAAAALFLTEPSLPVLITARLVTGLGVGMLTATATAHLHELHSGHRPGASPQRFEIVSTAANLGGLGLGPLLAGTIAQYFGAPLFLPYAVFAALLLFSIVAVLLTPETVEVRSARPRYRPQRVSTDHGDPAGYLAAAVAGFAAFAVFGLFTSLAPGFVGGTLHQPSRALAGLIVFAVFGAAVVAQTLSSRADSQLRRRIGLLAQASGTATVAIGMYAANLPSFVLGGVVAGIGTGLLFKSAIGAVAAMAAPPKRGEALAGLFLISYIGLAVPPLALGVATRYAPETVVMTAFTVVVFALLAIVGLLSRKADHGLNREPAASPPDGNSEIAAQQGRN</sequence>
<keyword evidence="6 8" id="KW-0472">Membrane</keyword>
<keyword evidence="4 8" id="KW-0812">Transmembrane</keyword>
<gene>
    <name evidence="10" type="ORF">SAMN05216215_103717</name>
</gene>
<evidence type="ECO:0000259" key="9">
    <source>
        <dbReference type="PROSITE" id="PS50850"/>
    </source>
</evidence>
<evidence type="ECO:0000256" key="3">
    <source>
        <dbReference type="ARBA" id="ARBA00022475"/>
    </source>
</evidence>
<dbReference type="PROSITE" id="PS50850">
    <property type="entry name" value="MFS"/>
    <property type="match status" value="1"/>
</dbReference>
<dbReference type="InterPro" id="IPR050171">
    <property type="entry name" value="MFS_Transporters"/>
</dbReference>
<dbReference type="SUPFAM" id="SSF103473">
    <property type="entry name" value="MFS general substrate transporter"/>
    <property type="match status" value="1"/>
</dbReference>
<dbReference type="RefSeq" id="WP_093272204.1">
    <property type="nucleotide sequence ID" value="NZ_FNOK01000037.1"/>
</dbReference>
<dbReference type="InterPro" id="IPR020846">
    <property type="entry name" value="MFS_dom"/>
</dbReference>
<dbReference type="OrthoDB" id="3177957at2"/>
<feature type="transmembrane region" description="Helical" evidence="8">
    <location>
        <begin position="383"/>
        <end position="402"/>
    </location>
</feature>
<feature type="transmembrane region" description="Helical" evidence="8">
    <location>
        <begin position="182"/>
        <end position="205"/>
    </location>
</feature>
<dbReference type="GO" id="GO:0005886">
    <property type="term" value="C:plasma membrane"/>
    <property type="evidence" value="ECO:0007669"/>
    <property type="project" value="UniProtKB-SubCell"/>
</dbReference>
<evidence type="ECO:0000256" key="8">
    <source>
        <dbReference type="SAM" id="Phobius"/>
    </source>
</evidence>
<feature type="transmembrane region" description="Helical" evidence="8">
    <location>
        <begin position="155"/>
        <end position="176"/>
    </location>
</feature>
<feature type="transmembrane region" description="Helical" evidence="8">
    <location>
        <begin position="262"/>
        <end position="283"/>
    </location>
</feature>